<keyword evidence="2" id="KW-1185">Reference proteome</keyword>
<dbReference type="EMBL" id="QTJV01000004">
    <property type="protein sequence ID" value="RFM34647.1"/>
    <property type="molecule type" value="Genomic_DNA"/>
</dbReference>
<protein>
    <submittedName>
        <fullName evidence="1">Uncharacterized protein</fullName>
    </submittedName>
</protein>
<proteinExistence type="predicted"/>
<name>A0A3E1P3A4_9BACT</name>
<sequence length="117" mass="13522">MDPIAIWDEKFHIMKTEVSIAGRGLERLYQFLEDNGIEADVKYHFNHWFLSAEIAAVKLCGDREEIIAILLDYYEERKGKDVEVTINNEETVSFKGKDIAAIRQELNVSKQELAESM</sequence>
<comment type="caution">
    <text evidence="1">The sequence shown here is derived from an EMBL/GenBank/DDBJ whole genome shotgun (WGS) entry which is preliminary data.</text>
</comment>
<evidence type="ECO:0000313" key="2">
    <source>
        <dbReference type="Proteomes" id="UP000261174"/>
    </source>
</evidence>
<dbReference type="AlphaFoldDB" id="A0A3E1P3A4"/>
<accession>A0A3E1P3A4</accession>
<gene>
    <name evidence="1" type="ORF">DXN04_15390</name>
</gene>
<evidence type="ECO:0000313" key="1">
    <source>
        <dbReference type="EMBL" id="RFM34647.1"/>
    </source>
</evidence>
<dbReference type="Proteomes" id="UP000261174">
    <property type="component" value="Unassembled WGS sequence"/>
</dbReference>
<reference evidence="1 2" key="1">
    <citation type="submission" date="2018-08" db="EMBL/GenBank/DDBJ databases">
        <title>Chitinophaga sp. K20C18050901, a novel bacterium isolated from forest soil.</title>
        <authorList>
            <person name="Wang C."/>
        </authorList>
    </citation>
    <scope>NUCLEOTIDE SEQUENCE [LARGE SCALE GENOMIC DNA]</scope>
    <source>
        <strain evidence="1 2">K20C18050901</strain>
    </source>
</reference>
<organism evidence="1 2">
    <name type="scientific">Chitinophaga silvisoli</name>
    <dbReference type="NCBI Taxonomy" id="2291814"/>
    <lineage>
        <taxon>Bacteria</taxon>
        <taxon>Pseudomonadati</taxon>
        <taxon>Bacteroidota</taxon>
        <taxon>Chitinophagia</taxon>
        <taxon>Chitinophagales</taxon>
        <taxon>Chitinophagaceae</taxon>
        <taxon>Chitinophaga</taxon>
    </lineage>
</organism>